<dbReference type="PRINTS" id="PR00205">
    <property type="entry name" value="CADHERIN"/>
</dbReference>
<feature type="domain" description="Cadherin" evidence="9">
    <location>
        <begin position="43"/>
        <end position="139"/>
    </location>
</feature>
<keyword evidence="11" id="KW-1185">Reference proteome</keyword>
<dbReference type="RefSeq" id="XP_017571771.1">
    <property type="nucleotide sequence ID" value="XM_017716282.2"/>
</dbReference>
<evidence type="ECO:0000313" key="10">
    <source>
        <dbReference type="Ensembl" id="ENSPNAP00000035596.1"/>
    </source>
</evidence>
<dbReference type="GO" id="GO:0007156">
    <property type="term" value="P:homophilic cell adhesion via plasma membrane adhesion molecules"/>
    <property type="evidence" value="ECO:0007669"/>
    <property type="project" value="InterPro"/>
</dbReference>
<dbReference type="InterPro" id="IPR039808">
    <property type="entry name" value="Cadherin"/>
</dbReference>
<keyword evidence="7" id="KW-0812">Transmembrane</keyword>
<proteinExistence type="predicted"/>
<dbReference type="InterPro" id="IPR002126">
    <property type="entry name" value="Cadherin-like_dom"/>
</dbReference>
<dbReference type="GO" id="GO:0005912">
    <property type="term" value="C:adherens junction"/>
    <property type="evidence" value="ECO:0007669"/>
    <property type="project" value="TreeGrafter"/>
</dbReference>
<dbReference type="GO" id="GO:0045296">
    <property type="term" value="F:cadherin binding"/>
    <property type="evidence" value="ECO:0007669"/>
    <property type="project" value="TreeGrafter"/>
</dbReference>
<evidence type="ECO:0000256" key="4">
    <source>
        <dbReference type="ARBA" id="ARBA00023136"/>
    </source>
</evidence>
<feature type="domain" description="Cadherin" evidence="9">
    <location>
        <begin position="368"/>
        <end position="477"/>
    </location>
</feature>
<dbReference type="GO" id="GO:0016477">
    <property type="term" value="P:cell migration"/>
    <property type="evidence" value="ECO:0007669"/>
    <property type="project" value="TreeGrafter"/>
</dbReference>
<feature type="transmembrane region" description="Helical" evidence="7">
    <location>
        <begin position="496"/>
        <end position="517"/>
    </location>
</feature>
<feature type="domain" description="Cadherin" evidence="9">
    <location>
        <begin position="141"/>
        <end position="245"/>
    </location>
</feature>
<dbReference type="GO" id="GO:0034332">
    <property type="term" value="P:adherens junction organization"/>
    <property type="evidence" value="ECO:0007669"/>
    <property type="project" value="TreeGrafter"/>
</dbReference>
<keyword evidence="2" id="KW-0677">Repeat</keyword>
<comment type="subcellular location">
    <subcellularLocation>
        <location evidence="1">Membrane</location>
    </subcellularLocation>
</comment>
<dbReference type="GO" id="GO:0016339">
    <property type="term" value="P:calcium-dependent cell-cell adhesion via plasma membrane cell adhesion molecules"/>
    <property type="evidence" value="ECO:0007669"/>
    <property type="project" value="TreeGrafter"/>
</dbReference>
<feature type="domain" description="Cadherin" evidence="9">
    <location>
        <begin position="259"/>
        <end position="367"/>
    </location>
</feature>
<dbReference type="OrthoDB" id="8958491at2759"/>
<dbReference type="GO" id="GO:0005509">
    <property type="term" value="F:calcium ion binding"/>
    <property type="evidence" value="ECO:0007669"/>
    <property type="project" value="UniProtKB-UniRule"/>
</dbReference>
<dbReference type="SMART" id="SM00112">
    <property type="entry name" value="CA"/>
    <property type="match status" value="4"/>
</dbReference>
<reference evidence="10" key="3">
    <citation type="submission" date="2025-09" db="UniProtKB">
        <authorList>
            <consortium name="Ensembl"/>
        </authorList>
    </citation>
    <scope>IDENTIFICATION</scope>
</reference>
<keyword evidence="4 7" id="KW-0472">Membrane</keyword>
<protein>
    <recommendedName>
        <fullName evidence="9">Cadherin domain-containing protein</fullName>
    </recommendedName>
</protein>
<dbReference type="GO" id="GO:0007043">
    <property type="term" value="P:cell-cell junction assembly"/>
    <property type="evidence" value="ECO:0007669"/>
    <property type="project" value="TreeGrafter"/>
</dbReference>
<dbReference type="GO" id="GO:0000902">
    <property type="term" value="P:cell morphogenesis"/>
    <property type="evidence" value="ECO:0007669"/>
    <property type="project" value="TreeGrafter"/>
</dbReference>
<dbReference type="GO" id="GO:0044331">
    <property type="term" value="P:cell-cell adhesion mediated by cadherin"/>
    <property type="evidence" value="ECO:0007669"/>
    <property type="project" value="TreeGrafter"/>
</dbReference>
<feature type="region of interest" description="Disordered" evidence="6">
    <location>
        <begin position="895"/>
        <end position="978"/>
    </location>
</feature>
<dbReference type="Gene3D" id="2.60.40.60">
    <property type="entry name" value="Cadherins"/>
    <property type="match status" value="4"/>
</dbReference>
<dbReference type="GO" id="GO:0008013">
    <property type="term" value="F:beta-catenin binding"/>
    <property type="evidence" value="ECO:0007669"/>
    <property type="project" value="TreeGrafter"/>
</dbReference>
<reference evidence="10" key="2">
    <citation type="submission" date="2025-08" db="UniProtKB">
        <authorList>
            <consortium name="Ensembl"/>
        </authorList>
    </citation>
    <scope>IDENTIFICATION</scope>
</reference>
<dbReference type="GeneID" id="108438448"/>
<feature type="chain" id="PRO_5017262251" description="Cadherin domain-containing protein" evidence="8">
    <location>
        <begin position="33"/>
        <end position="978"/>
    </location>
</feature>
<evidence type="ECO:0000256" key="5">
    <source>
        <dbReference type="PROSITE-ProRule" id="PRU00043"/>
    </source>
</evidence>
<evidence type="ECO:0000259" key="9">
    <source>
        <dbReference type="PROSITE" id="PS50268"/>
    </source>
</evidence>
<feature type="compositionally biased region" description="Polar residues" evidence="6">
    <location>
        <begin position="959"/>
        <end position="978"/>
    </location>
</feature>
<feature type="region of interest" description="Disordered" evidence="6">
    <location>
        <begin position="722"/>
        <end position="756"/>
    </location>
</feature>
<dbReference type="Ensembl" id="ENSPNAT00000039327.2">
    <property type="protein sequence ID" value="ENSPNAP00000035596.1"/>
    <property type="gene ID" value="ENSPNAG00000003949.2"/>
</dbReference>
<dbReference type="PANTHER" id="PTHR24027">
    <property type="entry name" value="CADHERIN-23"/>
    <property type="match status" value="1"/>
</dbReference>
<dbReference type="InterPro" id="IPR015919">
    <property type="entry name" value="Cadherin-like_sf"/>
</dbReference>
<evidence type="ECO:0000256" key="7">
    <source>
        <dbReference type="SAM" id="Phobius"/>
    </source>
</evidence>
<reference evidence="10 11" key="1">
    <citation type="submission" date="2020-10" db="EMBL/GenBank/DDBJ databases">
        <title>Pygocentrus nattereri (red-bellied piranha) genome, fPygNat1, primary haplotype.</title>
        <authorList>
            <person name="Myers G."/>
            <person name="Meyer A."/>
            <person name="Karagic N."/>
            <person name="Pippel M."/>
            <person name="Winkler S."/>
            <person name="Tracey A."/>
            <person name="Wood J."/>
            <person name="Formenti G."/>
            <person name="Howe K."/>
            <person name="Fedrigo O."/>
            <person name="Jarvis E.D."/>
        </authorList>
    </citation>
    <scope>NUCLEOTIDE SEQUENCE [LARGE SCALE GENOMIC DNA]</scope>
</reference>
<dbReference type="GO" id="GO:0016342">
    <property type="term" value="C:catenin complex"/>
    <property type="evidence" value="ECO:0007669"/>
    <property type="project" value="TreeGrafter"/>
</dbReference>
<evidence type="ECO:0000256" key="2">
    <source>
        <dbReference type="ARBA" id="ARBA00022737"/>
    </source>
</evidence>
<dbReference type="Proteomes" id="UP001501920">
    <property type="component" value="Chromosome 7"/>
</dbReference>
<sequence>MKSNRLVTIRDFWGTVLLYYLLSPVNHLTVSASECEGGQDVFATVRENSPVGEFVANLTITGDPSASQHNLTLTGENADWFWLEGKTIRLNSSFTRVLDREVHGPILIATLSCYEDGAIQSEHRITVEILNINDNKPEFLQDTIQPIEISELTTVNSIAFTVRATDADGDTLIYGINETSPDASYFRVDLPNSGRIVLNRSLDYETKTQLQLHLYAVEMNTKEHYNTTATITINVTDGDDQYPQFQPCKLLSLSQSICVNPLYTVNITEQDEDVVLDFLPGPILAVDGDEGLRTPLTYTILSGADNGRFVIDSETGEVRLTKRVENRLLTPTLRLHIMAAQRDDPMKYSVATALVRVVAENRFPPQFSRSTYHGFVSESTSPATLVNTYGNELLILEATDRDFTDGFNPKLQYSLTSDSNSSQSYYITQEGLLIAKASQLQPNHKHSLEVLATDQESGDVVKAVVDIEVLQKGVPVPQGPLEEGHPYGSGTVGRTGGVVGVCLILLAIALFVLVYFLKKKRQRQHPANRANVAEGKHPNVSLRWFQLVNHGRAQPQAEEVYYHNEAFSGYDASTSTLHGTQGFYSKAEEESGKEPQPKVSLPSDVLTLTTPTTEDTFPAVKTNGKQMDKPISKSVSFQDFVMVRECESQVDEDRERSDSAGLEDINIDLIGISVDLDGVTVDTEESSAKPESINVGPEKINSVSVFETPDMDLNRNRKDLGIENANSEKPGISDPNAEQEAPEETRQTLRYPDLPEPLDGKLVIPQEDKPNSNQTRTDIVEGVAFDNTASKDASKAETLSTAKSNTIKPNMINPDVSNTVAEIPDVQCSNSKRPDTVTTEPEVPHESLIPSATGGIKIIVTITDTDETNTDSVSGETEAQDMVERDMLKIRDVTHDSPQHHGTKHMASAGEAKNANKDPEEANSGILNVQYDSEDISTNLDNMSQDESNAPFNPDINKQVLNHSDLSHLSANSPETNI</sequence>
<dbReference type="Pfam" id="PF00028">
    <property type="entry name" value="Cadherin"/>
    <property type="match status" value="1"/>
</dbReference>
<feature type="compositionally biased region" description="Polar residues" evidence="6">
    <location>
        <begin position="925"/>
        <end position="951"/>
    </location>
</feature>
<dbReference type="CDD" id="cd11304">
    <property type="entry name" value="Cadherin_repeat"/>
    <property type="match status" value="3"/>
</dbReference>
<dbReference type="GeneTree" id="ENSGT00940000165748"/>
<dbReference type="PROSITE" id="PS50268">
    <property type="entry name" value="CADHERIN_2"/>
    <property type="match status" value="4"/>
</dbReference>
<keyword evidence="3 5" id="KW-0106">Calcium</keyword>
<keyword evidence="7" id="KW-1133">Transmembrane helix</keyword>
<dbReference type="AlphaFoldDB" id="A0A3B4EK60"/>
<evidence type="ECO:0000256" key="8">
    <source>
        <dbReference type="SAM" id="SignalP"/>
    </source>
</evidence>
<organism evidence="10 11">
    <name type="scientific">Pygocentrus nattereri</name>
    <name type="common">Red-bellied piranha</name>
    <dbReference type="NCBI Taxonomy" id="42514"/>
    <lineage>
        <taxon>Eukaryota</taxon>
        <taxon>Metazoa</taxon>
        <taxon>Chordata</taxon>
        <taxon>Craniata</taxon>
        <taxon>Vertebrata</taxon>
        <taxon>Euteleostomi</taxon>
        <taxon>Actinopterygii</taxon>
        <taxon>Neopterygii</taxon>
        <taxon>Teleostei</taxon>
        <taxon>Ostariophysi</taxon>
        <taxon>Characiformes</taxon>
        <taxon>Characoidei</taxon>
        <taxon>Pygocentrus</taxon>
    </lineage>
</organism>
<dbReference type="SUPFAM" id="SSF49313">
    <property type="entry name" value="Cadherin-like"/>
    <property type="match status" value="3"/>
</dbReference>
<feature type="signal peptide" evidence="8">
    <location>
        <begin position="1"/>
        <end position="32"/>
    </location>
</feature>
<keyword evidence="8" id="KW-0732">Signal</keyword>
<evidence type="ECO:0000256" key="6">
    <source>
        <dbReference type="SAM" id="MobiDB-lite"/>
    </source>
</evidence>
<name>A0A3B4EK60_PYGNA</name>
<accession>A0A3B4EK60</accession>
<dbReference type="PANTHER" id="PTHR24027:SF431">
    <property type="entry name" value="CADHERIN-RELATED FAMILY MEMBER 5-LIKE ISOFORM X1"/>
    <property type="match status" value="1"/>
</dbReference>
<feature type="compositionally biased region" description="Polar residues" evidence="6">
    <location>
        <begin position="828"/>
        <end position="839"/>
    </location>
</feature>
<feature type="region of interest" description="Disordered" evidence="6">
    <location>
        <begin position="828"/>
        <end position="849"/>
    </location>
</feature>
<evidence type="ECO:0000256" key="3">
    <source>
        <dbReference type="ARBA" id="ARBA00022837"/>
    </source>
</evidence>
<evidence type="ECO:0000256" key="1">
    <source>
        <dbReference type="ARBA" id="ARBA00004370"/>
    </source>
</evidence>
<evidence type="ECO:0000313" key="11">
    <source>
        <dbReference type="Proteomes" id="UP001501920"/>
    </source>
</evidence>